<dbReference type="GO" id="GO:0000978">
    <property type="term" value="F:RNA polymerase II cis-regulatory region sequence-specific DNA binding"/>
    <property type="evidence" value="ECO:0007669"/>
    <property type="project" value="TreeGrafter"/>
</dbReference>
<dbReference type="FunFam" id="1.10.260.40:FF:000001">
    <property type="entry name" value="POU domain protein"/>
    <property type="match status" value="1"/>
</dbReference>
<dbReference type="InterPro" id="IPR000972">
    <property type="entry name" value="TF_octamer"/>
</dbReference>
<evidence type="ECO:0000256" key="1">
    <source>
        <dbReference type="ARBA" id="ARBA00004123"/>
    </source>
</evidence>
<dbReference type="InterPro" id="IPR013847">
    <property type="entry name" value="POU"/>
</dbReference>
<feature type="compositionally biased region" description="Low complexity" evidence="6">
    <location>
        <begin position="126"/>
        <end position="141"/>
    </location>
</feature>
<accession>A0AAE0PTM4</accession>
<evidence type="ECO:0000313" key="8">
    <source>
        <dbReference type="EMBL" id="KAK3507996.1"/>
    </source>
</evidence>
<dbReference type="EMBL" id="JAUCMX010000028">
    <property type="protein sequence ID" value="KAK3507996.1"/>
    <property type="molecule type" value="Genomic_DNA"/>
</dbReference>
<dbReference type="AlphaFoldDB" id="A0AAE0PTM4"/>
<keyword evidence="4" id="KW-0804">Transcription</keyword>
<feature type="region of interest" description="Disordered" evidence="6">
    <location>
        <begin position="1"/>
        <end position="72"/>
    </location>
</feature>
<dbReference type="Proteomes" id="UP001274896">
    <property type="component" value="Unassembled WGS sequence"/>
</dbReference>
<reference evidence="8" key="1">
    <citation type="submission" date="2023-06" db="EMBL/GenBank/DDBJ databases">
        <title>Male Hemibagrus guttatus genome.</title>
        <authorList>
            <person name="Bian C."/>
        </authorList>
    </citation>
    <scope>NUCLEOTIDE SEQUENCE</scope>
    <source>
        <strain evidence="8">Male_cb2023</strain>
        <tissue evidence="8">Muscle</tissue>
    </source>
</reference>
<dbReference type="InterPro" id="IPR000327">
    <property type="entry name" value="POU_dom"/>
</dbReference>
<keyword evidence="9" id="KW-1185">Reference proteome</keyword>
<proteinExistence type="predicted"/>
<keyword evidence="3" id="KW-0371">Homeobox</keyword>
<keyword evidence="5" id="KW-0539">Nucleus</keyword>
<dbReference type="Pfam" id="PF00157">
    <property type="entry name" value="Pou"/>
    <property type="match status" value="1"/>
</dbReference>
<feature type="region of interest" description="Disordered" evidence="6">
    <location>
        <begin position="126"/>
        <end position="154"/>
    </location>
</feature>
<evidence type="ECO:0000313" key="9">
    <source>
        <dbReference type="Proteomes" id="UP001274896"/>
    </source>
</evidence>
<organism evidence="8 9">
    <name type="scientific">Hemibagrus guttatus</name>
    <dbReference type="NCBI Taxonomy" id="175788"/>
    <lineage>
        <taxon>Eukaryota</taxon>
        <taxon>Metazoa</taxon>
        <taxon>Chordata</taxon>
        <taxon>Craniata</taxon>
        <taxon>Vertebrata</taxon>
        <taxon>Euteleostomi</taxon>
        <taxon>Actinopterygii</taxon>
        <taxon>Neopterygii</taxon>
        <taxon>Teleostei</taxon>
        <taxon>Ostariophysi</taxon>
        <taxon>Siluriformes</taxon>
        <taxon>Bagridae</taxon>
        <taxon>Hemibagrus</taxon>
    </lineage>
</organism>
<comment type="subcellular location">
    <subcellularLocation>
        <location evidence="1">Nucleus</location>
    </subcellularLocation>
</comment>
<evidence type="ECO:0000256" key="3">
    <source>
        <dbReference type="ARBA" id="ARBA00023155"/>
    </source>
</evidence>
<evidence type="ECO:0000256" key="6">
    <source>
        <dbReference type="SAM" id="MobiDB-lite"/>
    </source>
</evidence>
<comment type="caution">
    <text evidence="8">The sequence shown here is derived from an EMBL/GenBank/DDBJ whole genome shotgun (WGS) entry which is preliminary data.</text>
</comment>
<feature type="compositionally biased region" description="Basic and acidic residues" evidence="6">
    <location>
        <begin position="233"/>
        <end position="249"/>
    </location>
</feature>
<evidence type="ECO:0000256" key="4">
    <source>
        <dbReference type="ARBA" id="ARBA00023163"/>
    </source>
</evidence>
<dbReference type="PROSITE" id="PS00035">
    <property type="entry name" value="POU_1"/>
    <property type="match status" value="1"/>
</dbReference>
<feature type="compositionally biased region" description="Pro residues" evidence="6">
    <location>
        <begin position="60"/>
        <end position="71"/>
    </location>
</feature>
<evidence type="ECO:0000256" key="5">
    <source>
        <dbReference type="ARBA" id="ARBA00023242"/>
    </source>
</evidence>
<dbReference type="PROSITE" id="PS51179">
    <property type="entry name" value="POU_3"/>
    <property type="match status" value="1"/>
</dbReference>
<name>A0AAE0PTM4_9TELE</name>
<dbReference type="GO" id="GO:0005634">
    <property type="term" value="C:nucleus"/>
    <property type="evidence" value="ECO:0007669"/>
    <property type="project" value="UniProtKB-SubCell"/>
</dbReference>
<feature type="compositionally biased region" description="Basic and acidic residues" evidence="6">
    <location>
        <begin position="1"/>
        <end position="23"/>
    </location>
</feature>
<gene>
    <name evidence="8" type="ORF">QTP70_010007</name>
</gene>
<dbReference type="PRINTS" id="PR00028">
    <property type="entry name" value="POUDOMAIN"/>
</dbReference>
<dbReference type="InterPro" id="IPR050255">
    <property type="entry name" value="POU_domain_TF"/>
</dbReference>
<evidence type="ECO:0000256" key="2">
    <source>
        <dbReference type="ARBA" id="ARBA00023125"/>
    </source>
</evidence>
<dbReference type="PANTHER" id="PTHR11636">
    <property type="entry name" value="POU DOMAIN"/>
    <property type="match status" value="1"/>
</dbReference>
<dbReference type="SMART" id="SM00352">
    <property type="entry name" value="POU"/>
    <property type="match status" value="1"/>
</dbReference>
<feature type="region of interest" description="Disordered" evidence="6">
    <location>
        <begin position="232"/>
        <end position="255"/>
    </location>
</feature>
<sequence length="404" mass="44210">IRMNKAVEDEKNDFPADSTDSKKSSPKPSDQTMKTSPFCFSPAPSYTKVKVGDVPELSPHAPPLPARPPLPHTQLMLAGNQLAGLAALLPAQQQLLLQQAQAQLLVAAVQQTNAVHAAAAASQQQAQQQQANQGPAQVQTQAKTEQSPVHAPSPLALSQPIQLTAQDIQQLLQLQQLVLMPGHPLQSQFLLPQAQAQQSQQGLLSTQNLIPLPQQSPGSLLTTPPRLAMQTQRHHEARPCSLQREKGRDSSLTPSVATPMNLAATVTSHSEEPSDLEELEQFARTFKQRRIKLGFTQGDVGMAMGKLYGNDFSQTTISRFEALNLSFKNMCKLKPLLEKWLSDAETMAIDNMLPSPSSLSSPVLGFEGLPGRRRKKRTSIEANVRIALERNFITRHPNEDEVPF</sequence>
<keyword evidence="2" id="KW-0238">DNA-binding</keyword>
<feature type="non-terminal residue" evidence="8">
    <location>
        <position position="404"/>
    </location>
</feature>
<protein>
    <recommendedName>
        <fullName evidence="7">POU-specific domain-containing protein</fullName>
    </recommendedName>
</protein>
<dbReference type="GO" id="GO:0000981">
    <property type="term" value="F:DNA-binding transcription factor activity, RNA polymerase II-specific"/>
    <property type="evidence" value="ECO:0007669"/>
    <property type="project" value="TreeGrafter"/>
</dbReference>
<evidence type="ECO:0000259" key="7">
    <source>
        <dbReference type="PROSITE" id="PS51179"/>
    </source>
</evidence>
<dbReference type="InterPro" id="IPR010982">
    <property type="entry name" value="Lambda_DNA-bd_dom_sf"/>
</dbReference>
<dbReference type="PROSITE" id="PS00465">
    <property type="entry name" value="POU_2"/>
    <property type="match status" value="1"/>
</dbReference>
<feature type="domain" description="POU-specific" evidence="7">
    <location>
        <begin position="271"/>
        <end position="345"/>
    </location>
</feature>
<dbReference type="SUPFAM" id="SSF47413">
    <property type="entry name" value="lambda repressor-like DNA-binding domains"/>
    <property type="match status" value="1"/>
</dbReference>
<dbReference type="Gene3D" id="1.10.260.40">
    <property type="entry name" value="lambda repressor-like DNA-binding domains"/>
    <property type="match status" value="1"/>
</dbReference>
<dbReference type="PANTHER" id="PTHR11636:SF46">
    <property type="entry name" value="POU DOMAIN, CLASS 2, TRANSCRIPTION FACTOR 2"/>
    <property type="match status" value="1"/>
</dbReference>
<dbReference type="PRINTS" id="PR00029">
    <property type="entry name" value="OCTAMER"/>
</dbReference>